<dbReference type="Pfam" id="PF20268">
    <property type="entry name" value="SBDS_C"/>
    <property type="match status" value="1"/>
</dbReference>
<protein>
    <submittedName>
        <fullName evidence="5">Ribosome maturation protein SBDS</fullName>
    </submittedName>
</protein>
<comment type="similarity">
    <text evidence="1">Belongs to the SDO1/SBDS family.</text>
</comment>
<dbReference type="EMBL" id="AUZY01005752">
    <property type="protein sequence ID" value="EQD57491.1"/>
    <property type="molecule type" value="Genomic_DNA"/>
</dbReference>
<evidence type="ECO:0000256" key="1">
    <source>
        <dbReference type="ARBA" id="ARBA00007433"/>
    </source>
</evidence>
<dbReference type="SUPFAM" id="SSF54980">
    <property type="entry name" value="EF-G C-terminal domain-like"/>
    <property type="match status" value="1"/>
</dbReference>
<dbReference type="InterPro" id="IPR002140">
    <property type="entry name" value="Sdo1/SBDS"/>
</dbReference>
<dbReference type="GO" id="GO:0042256">
    <property type="term" value="P:cytosolic ribosome assembly"/>
    <property type="evidence" value="ECO:0007669"/>
    <property type="project" value="InterPro"/>
</dbReference>
<reference evidence="5" key="2">
    <citation type="journal article" date="2014" name="ISME J.">
        <title>Microbial stratification in low pH oxic and suboxic macroscopic growths along an acid mine drainage.</title>
        <authorList>
            <person name="Mendez-Garcia C."/>
            <person name="Mesa V."/>
            <person name="Sprenger R.R."/>
            <person name="Richter M."/>
            <person name="Diez M.S."/>
            <person name="Solano J."/>
            <person name="Bargiela R."/>
            <person name="Golyshina O.V."/>
            <person name="Manteca A."/>
            <person name="Ramos J.L."/>
            <person name="Gallego J.R."/>
            <person name="Llorente I."/>
            <person name="Martins Dos Santos V.A."/>
            <person name="Jensen O.N."/>
            <person name="Pelaez A.I."/>
            <person name="Sanchez J."/>
            <person name="Ferrer M."/>
        </authorList>
    </citation>
    <scope>NUCLEOTIDE SEQUENCE</scope>
</reference>
<dbReference type="InterPro" id="IPR035647">
    <property type="entry name" value="EFG_III/V"/>
</dbReference>
<dbReference type="PANTHER" id="PTHR10927:SF4">
    <property type="entry name" value="RIBOSOME MATURATION PROTEIN SDO1 HOMOLOG"/>
    <property type="match status" value="1"/>
</dbReference>
<dbReference type="PANTHER" id="PTHR10927">
    <property type="entry name" value="RIBOSOME MATURATION PROTEIN SBDS"/>
    <property type="match status" value="1"/>
</dbReference>
<evidence type="ECO:0000259" key="4">
    <source>
        <dbReference type="Pfam" id="PF20268"/>
    </source>
</evidence>
<proteinExistence type="inferred from homology"/>
<evidence type="ECO:0000259" key="2">
    <source>
        <dbReference type="Pfam" id="PF01172"/>
    </source>
</evidence>
<dbReference type="Gene3D" id="1.10.10.900">
    <property type="entry name" value="SBDS protein C-terminal domain, subdomain 1"/>
    <property type="match status" value="1"/>
</dbReference>
<name>T1A9X7_9ZZZZ</name>
<dbReference type="Gene3D" id="3.30.1250.10">
    <property type="entry name" value="Ribosome maturation protein SBDS, N-terminal domain"/>
    <property type="match status" value="1"/>
</dbReference>
<comment type="caution">
    <text evidence="5">The sequence shown here is derived from an EMBL/GenBank/DDBJ whole genome shotgun (WGS) entry which is preliminary data.</text>
</comment>
<dbReference type="Pfam" id="PF09377">
    <property type="entry name" value="SBDS_domain_II"/>
    <property type="match status" value="1"/>
</dbReference>
<dbReference type="InterPro" id="IPR036786">
    <property type="entry name" value="Ribosome_mat_SBDS_N_sf"/>
</dbReference>
<dbReference type="InterPro" id="IPR018978">
    <property type="entry name" value="SDO1/SBDS_central"/>
</dbReference>
<evidence type="ECO:0000313" key="5">
    <source>
        <dbReference type="EMBL" id="EQD57491.1"/>
    </source>
</evidence>
<feature type="domain" description="Ribosome maturation protein SDO1/SBDS central" evidence="3">
    <location>
        <begin position="101"/>
        <end position="161"/>
    </location>
</feature>
<organism evidence="5">
    <name type="scientific">mine drainage metagenome</name>
    <dbReference type="NCBI Taxonomy" id="410659"/>
    <lineage>
        <taxon>unclassified sequences</taxon>
        <taxon>metagenomes</taxon>
        <taxon>ecological metagenomes</taxon>
    </lineage>
</organism>
<gene>
    <name evidence="5" type="ORF">B1B_08776</name>
</gene>
<dbReference type="InterPro" id="IPR037188">
    <property type="entry name" value="Sdo1/SBDS_central_sf"/>
</dbReference>
<dbReference type="Pfam" id="PF01172">
    <property type="entry name" value="SBDS_N"/>
    <property type="match status" value="1"/>
</dbReference>
<sequence length="231" mass="26303">MVRVEDAVVARLVHAGNHYEVLVDPTAVQALKDGKEVDLRDRLAQDHIYKDARKGDKISDEFLEKQFHTRDVYAIAREIIQKGEVQVTTEQRRALAETKRRQLVDYVARNAINPQTNAPHPPARIEAAMEEVKFHVDPFRPMEPQVEELLQRLRPLLPIRLERVKFRIRVPAQYYPRVIGEIKSAGRLLSEEWGPDGSYGCVVEIPGGVQQDLAERLNARTKGAAETGMVK</sequence>
<dbReference type="InterPro" id="IPR019783">
    <property type="entry name" value="SDO1/SBDS_N"/>
</dbReference>
<feature type="domain" description="Ribosome maturation protein SDO1/SBDS C-terminal" evidence="4">
    <location>
        <begin position="165"/>
        <end position="227"/>
    </location>
</feature>
<feature type="domain" description="Ribosome maturation protein SDO1/SBDS N-terminal" evidence="2">
    <location>
        <begin position="7"/>
        <end position="93"/>
    </location>
</feature>
<evidence type="ECO:0000259" key="3">
    <source>
        <dbReference type="Pfam" id="PF09377"/>
    </source>
</evidence>
<dbReference type="SUPFAM" id="SSF109728">
    <property type="entry name" value="Hypothetical protein AF0491, middle domain"/>
    <property type="match status" value="1"/>
</dbReference>
<dbReference type="NCBIfam" id="TIGR00291">
    <property type="entry name" value="RNA_SBDS"/>
    <property type="match status" value="1"/>
</dbReference>
<reference evidence="5" key="1">
    <citation type="submission" date="2013-08" db="EMBL/GenBank/DDBJ databases">
        <authorList>
            <person name="Mendez C."/>
            <person name="Richter M."/>
            <person name="Ferrer M."/>
            <person name="Sanchez J."/>
        </authorList>
    </citation>
    <scope>NUCLEOTIDE SEQUENCE</scope>
</reference>
<dbReference type="InterPro" id="IPR046928">
    <property type="entry name" value="SDO1/SBDS_C"/>
</dbReference>
<dbReference type="Gene3D" id="3.30.70.240">
    <property type="match status" value="1"/>
</dbReference>
<accession>T1A9X7</accession>
<dbReference type="InterPro" id="IPR039100">
    <property type="entry name" value="Sdo1/SBDS-like"/>
</dbReference>
<dbReference type="SUPFAM" id="SSF89895">
    <property type="entry name" value="FYSH domain"/>
    <property type="match status" value="1"/>
</dbReference>
<dbReference type="AlphaFoldDB" id="T1A9X7"/>